<organism evidence="1">
    <name type="scientific">Anguilla anguilla</name>
    <name type="common">European freshwater eel</name>
    <name type="synonym">Muraena anguilla</name>
    <dbReference type="NCBI Taxonomy" id="7936"/>
    <lineage>
        <taxon>Eukaryota</taxon>
        <taxon>Metazoa</taxon>
        <taxon>Chordata</taxon>
        <taxon>Craniata</taxon>
        <taxon>Vertebrata</taxon>
        <taxon>Euteleostomi</taxon>
        <taxon>Actinopterygii</taxon>
        <taxon>Neopterygii</taxon>
        <taxon>Teleostei</taxon>
        <taxon>Anguilliformes</taxon>
        <taxon>Anguillidae</taxon>
        <taxon>Anguilla</taxon>
    </lineage>
</organism>
<proteinExistence type="predicted"/>
<sequence>MTIIILCIKILDKEMHLQVNDTFPSV</sequence>
<accession>A0A0E9S7C7</accession>
<reference evidence="1" key="1">
    <citation type="submission" date="2014-11" db="EMBL/GenBank/DDBJ databases">
        <authorList>
            <person name="Amaro Gonzalez C."/>
        </authorList>
    </citation>
    <scope>NUCLEOTIDE SEQUENCE</scope>
</reference>
<name>A0A0E9S7C7_ANGAN</name>
<dbReference type="AlphaFoldDB" id="A0A0E9S7C7"/>
<dbReference type="EMBL" id="GBXM01071268">
    <property type="protein sequence ID" value="JAH37309.1"/>
    <property type="molecule type" value="Transcribed_RNA"/>
</dbReference>
<protein>
    <submittedName>
        <fullName evidence="1">Uncharacterized protein</fullName>
    </submittedName>
</protein>
<evidence type="ECO:0000313" key="1">
    <source>
        <dbReference type="EMBL" id="JAH37309.1"/>
    </source>
</evidence>
<reference evidence="1" key="2">
    <citation type="journal article" date="2015" name="Fish Shellfish Immunol.">
        <title>Early steps in the European eel (Anguilla anguilla)-Vibrio vulnificus interaction in the gills: Role of the RtxA13 toxin.</title>
        <authorList>
            <person name="Callol A."/>
            <person name="Pajuelo D."/>
            <person name="Ebbesson L."/>
            <person name="Teles M."/>
            <person name="MacKenzie S."/>
            <person name="Amaro C."/>
        </authorList>
    </citation>
    <scope>NUCLEOTIDE SEQUENCE</scope>
</reference>